<dbReference type="PANTHER" id="PTHR40078:SF1">
    <property type="entry name" value="INTEGRAL MEMBRANE PROTEIN"/>
    <property type="match status" value="1"/>
</dbReference>
<dbReference type="Pfam" id="PF19700">
    <property type="entry name" value="DUF6198"/>
    <property type="match status" value="1"/>
</dbReference>
<dbReference type="Proteomes" id="UP000443070">
    <property type="component" value="Unassembled WGS sequence"/>
</dbReference>
<comment type="caution">
    <text evidence="2">The sequence shown here is derived from an EMBL/GenBank/DDBJ whole genome shotgun (WGS) entry which is preliminary data.</text>
</comment>
<dbReference type="EMBL" id="WNBW01000001">
    <property type="protein sequence ID" value="MTU03411.1"/>
    <property type="molecule type" value="Genomic_DNA"/>
</dbReference>
<feature type="transmembrane region" description="Helical" evidence="1">
    <location>
        <begin position="52"/>
        <end position="74"/>
    </location>
</feature>
<accession>A0A3G9H1T1</accession>
<dbReference type="RefSeq" id="WP_021718460.1">
    <property type="nucleotide sequence ID" value="NZ_AP019004.1"/>
</dbReference>
<evidence type="ECO:0000313" key="6">
    <source>
        <dbReference type="Proteomes" id="UP000484547"/>
    </source>
</evidence>
<dbReference type="PANTHER" id="PTHR40078">
    <property type="entry name" value="INTEGRAL MEMBRANE PROTEIN-RELATED"/>
    <property type="match status" value="1"/>
</dbReference>
<evidence type="ECO:0000313" key="2">
    <source>
        <dbReference type="EMBL" id="CDB46504.1"/>
    </source>
</evidence>
<dbReference type="EMBL" id="CBDS010000087">
    <property type="protein sequence ID" value="CDB46504.1"/>
    <property type="molecule type" value="Genomic_DNA"/>
</dbReference>
<dbReference type="GeneID" id="49407288"/>
<keyword evidence="1" id="KW-1133">Transmembrane helix</keyword>
<reference evidence="5 6" key="2">
    <citation type="journal article" date="2019" name="Nat. Med.">
        <title>A library of human gut bacterial isolates paired with longitudinal multiomics data enables mechanistic microbiome research.</title>
        <authorList>
            <person name="Poyet M."/>
            <person name="Groussin M."/>
            <person name="Gibbons S.M."/>
            <person name="Avila-Pacheco J."/>
            <person name="Jiang X."/>
            <person name="Kearney S.M."/>
            <person name="Perrotta A.R."/>
            <person name="Berdy B."/>
            <person name="Zhao S."/>
            <person name="Lieberman T.D."/>
            <person name="Swanson P.K."/>
            <person name="Smith M."/>
            <person name="Roesemann S."/>
            <person name="Alexander J.E."/>
            <person name="Rich S.A."/>
            <person name="Livny J."/>
            <person name="Vlamakis H."/>
            <person name="Clish C."/>
            <person name="Bullock K."/>
            <person name="Deik A."/>
            <person name="Scott J."/>
            <person name="Pierce K.A."/>
            <person name="Xavier R.J."/>
            <person name="Alm E.J."/>
        </authorList>
    </citation>
    <scope>NUCLEOTIDE SEQUENCE [LARGE SCALE GENOMIC DNA]</scope>
    <source>
        <strain evidence="3 6">BIOML-A13</strain>
        <strain evidence="4 5">BIOML-A3</strain>
    </source>
</reference>
<dbReference type="InterPro" id="IPR038750">
    <property type="entry name" value="YczE/YyaS-like"/>
</dbReference>
<evidence type="ECO:0000256" key="1">
    <source>
        <dbReference type="SAM" id="Phobius"/>
    </source>
</evidence>
<organism evidence="2">
    <name type="scientific">Phascolarctobacterium faecium</name>
    <dbReference type="NCBI Taxonomy" id="33025"/>
    <lineage>
        <taxon>Bacteria</taxon>
        <taxon>Bacillati</taxon>
        <taxon>Bacillota</taxon>
        <taxon>Negativicutes</taxon>
        <taxon>Acidaminococcales</taxon>
        <taxon>Acidaminococcaceae</taxon>
        <taxon>Phascolarctobacterium</taxon>
    </lineage>
</organism>
<gene>
    <name evidence="2" type="ORF">BN533_01560</name>
    <name evidence="3" type="ORF">GMD11_03210</name>
    <name evidence="4" type="ORF">GMD18_03210</name>
</gene>
<protein>
    <recommendedName>
        <fullName evidence="7">YitT family protein</fullName>
    </recommendedName>
</protein>
<dbReference type="Proteomes" id="UP000484547">
    <property type="component" value="Unassembled WGS sequence"/>
</dbReference>
<feature type="transmembrane region" description="Helical" evidence="1">
    <location>
        <begin position="107"/>
        <end position="131"/>
    </location>
</feature>
<dbReference type="EMBL" id="WNBM01000001">
    <property type="protein sequence ID" value="MTT75279.1"/>
    <property type="molecule type" value="Genomic_DNA"/>
</dbReference>
<accession>R6IJ92</accession>
<name>A0A3G9H1T1_9FIRM</name>
<sequence length="218" mass="23710">MNWKDKHNLFFKLLRLHFGLALYSIGLTLGIQANIGLAPWEAFGIGVSYVTGLTYGTINVLSGLLILVVTVAMGERFGLGTILNAVLIGFGVDVLQYYHAVPLIENYWLGIIVMFLGQFSISLGTYFYISAGLGSGPRDSLMIGLKRRLPKVPIGMIRGLIEGSVLLAGWLLGAKVGLGTIIAAFGISTILQLTFNWLHFDAKSVQHEGIWQTLGIKN</sequence>
<evidence type="ECO:0000313" key="3">
    <source>
        <dbReference type="EMBL" id="MTT75279.1"/>
    </source>
</evidence>
<feature type="transmembrane region" description="Helical" evidence="1">
    <location>
        <begin position="81"/>
        <end position="101"/>
    </location>
</feature>
<feature type="transmembrane region" description="Helical" evidence="1">
    <location>
        <begin position="178"/>
        <end position="198"/>
    </location>
</feature>
<dbReference type="AlphaFoldDB" id="A0A3G9H1T1"/>
<reference evidence="2" key="1">
    <citation type="submission" date="2012-11" db="EMBL/GenBank/DDBJ databases">
        <title>Dependencies among metagenomic species, viruses, plasmids and units of genetic variation.</title>
        <authorList>
            <person name="Nielsen H.B."/>
            <person name="Almeida M."/>
            <person name="Juncker A.S."/>
            <person name="Rasmussen S."/>
            <person name="Li J."/>
            <person name="Sunagawa S."/>
            <person name="Plichta D."/>
            <person name="Gautier L."/>
            <person name="Le Chatelier E."/>
            <person name="Peletier E."/>
            <person name="Bonde I."/>
            <person name="Nielsen T."/>
            <person name="Manichanh C."/>
            <person name="Arumugam M."/>
            <person name="Batto J."/>
            <person name="Santos M.B.Q.D."/>
            <person name="Blom N."/>
            <person name="Borruel N."/>
            <person name="Burgdorf K.S."/>
            <person name="Boumezbeur F."/>
            <person name="Casellas F."/>
            <person name="Dore J."/>
            <person name="Guarner F."/>
            <person name="Hansen T."/>
            <person name="Hildebrand F."/>
            <person name="Kaas R.S."/>
            <person name="Kennedy S."/>
            <person name="Kristiansen K."/>
            <person name="Kultima J.R."/>
            <person name="Leonard P."/>
            <person name="Levenez F."/>
            <person name="Lund O."/>
            <person name="Moumen B."/>
            <person name="Le Paslier D."/>
            <person name="Pons N."/>
            <person name="Pedersen O."/>
            <person name="Prifti E."/>
            <person name="Qin J."/>
            <person name="Raes J."/>
            <person name="Tap J."/>
            <person name="Tims S."/>
            <person name="Ussery D.W."/>
            <person name="Yamada T."/>
            <person name="MetaHit consortium"/>
            <person name="Renault P."/>
            <person name="Sicheritz-Ponten T."/>
            <person name="Bork P."/>
            <person name="Wang J."/>
            <person name="Brunak S."/>
            <person name="Ehrlich S.D."/>
        </authorList>
    </citation>
    <scope>NUCLEOTIDE SEQUENCE [LARGE SCALE GENOMIC DNA]</scope>
</reference>
<feature type="transmembrane region" description="Helical" evidence="1">
    <location>
        <begin position="20"/>
        <end position="40"/>
    </location>
</feature>
<keyword evidence="1" id="KW-0812">Transmembrane</keyword>
<keyword evidence="1" id="KW-0472">Membrane</keyword>
<evidence type="ECO:0000313" key="4">
    <source>
        <dbReference type="EMBL" id="MTU03411.1"/>
    </source>
</evidence>
<proteinExistence type="predicted"/>
<evidence type="ECO:0000313" key="5">
    <source>
        <dbReference type="Proteomes" id="UP000443070"/>
    </source>
</evidence>
<feature type="transmembrane region" description="Helical" evidence="1">
    <location>
        <begin position="152"/>
        <end position="172"/>
    </location>
</feature>
<keyword evidence="5" id="KW-1185">Reference proteome</keyword>
<evidence type="ECO:0008006" key="7">
    <source>
        <dbReference type="Google" id="ProtNLM"/>
    </source>
</evidence>
<dbReference type="OrthoDB" id="154912at2"/>